<evidence type="ECO:0000313" key="9">
    <source>
        <dbReference type="Proteomes" id="UP001495147"/>
    </source>
</evidence>
<gene>
    <name evidence="7 8" type="primary">ispD</name>
    <name evidence="8" type="ORF">ABDJ85_06715</name>
</gene>
<evidence type="ECO:0000256" key="2">
    <source>
        <dbReference type="ARBA" id="ARBA00004787"/>
    </source>
</evidence>
<dbReference type="InterPro" id="IPR029044">
    <property type="entry name" value="Nucleotide-diphossugar_trans"/>
</dbReference>
<dbReference type="InterPro" id="IPR018294">
    <property type="entry name" value="ISPD_synthase_CS"/>
</dbReference>
<comment type="function">
    <text evidence="7">Catalyzes the formation of 4-diphosphocytidyl-2-C-methyl-D-erythritol from CTP and 2-C-methyl-D-erythritol 4-phosphate (MEP).</text>
</comment>
<dbReference type="EC" id="2.7.7.60" evidence="7"/>
<evidence type="ECO:0000256" key="1">
    <source>
        <dbReference type="ARBA" id="ARBA00001282"/>
    </source>
</evidence>
<dbReference type="CDD" id="cd02516">
    <property type="entry name" value="CDP-ME_synthetase"/>
    <property type="match status" value="1"/>
</dbReference>
<keyword evidence="6 7" id="KW-0414">Isoprene biosynthesis</keyword>
<dbReference type="SUPFAM" id="SSF53448">
    <property type="entry name" value="Nucleotide-diphospho-sugar transferases"/>
    <property type="match status" value="1"/>
</dbReference>
<comment type="catalytic activity">
    <reaction evidence="1 7">
        <text>2-C-methyl-D-erythritol 4-phosphate + CTP + H(+) = 4-CDP-2-C-methyl-D-erythritol + diphosphate</text>
        <dbReference type="Rhea" id="RHEA:13429"/>
        <dbReference type="ChEBI" id="CHEBI:15378"/>
        <dbReference type="ChEBI" id="CHEBI:33019"/>
        <dbReference type="ChEBI" id="CHEBI:37563"/>
        <dbReference type="ChEBI" id="CHEBI:57823"/>
        <dbReference type="ChEBI" id="CHEBI:58262"/>
        <dbReference type="EC" id="2.7.7.60"/>
    </reaction>
</comment>
<dbReference type="NCBIfam" id="TIGR00453">
    <property type="entry name" value="ispD"/>
    <property type="match status" value="1"/>
</dbReference>
<reference evidence="8 9" key="1">
    <citation type="submission" date="2024-05" db="EMBL/GenBank/DDBJ databases">
        <title>Roseateles sp. DJS-2-20 16S ribosomal RNA gene Genome sequencing and assembly.</title>
        <authorList>
            <person name="Woo H."/>
        </authorList>
    </citation>
    <scope>NUCLEOTIDE SEQUENCE [LARGE SCALE GENOMIC DNA]</scope>
    <source>
        <strain evidence="8 9">DJS-2-20</strain>
    </source>
</reference>
<evidence type="ECO:0000313" key="8">
    <source>
        <dbReference type="EMBL" id="MEO3691157.1"/>
    </source>
</evidence>
<organism evidence="8 9">
    <name type="scientific">Roseateles paludis</name>
    <dbReference type="NCBI Taxonomy" id="3145238"/>
    <lineage>
        <taxon>Bacteria</taxon>
        <taxon>Pseudomonadati</taxon>
        <taxon>Pseudomonadota</taxon>
        <taxon>Betaproteobacteria</taxon>
        <taxon>Burkholderiales</taxon>
        <taxon>Sphaerotilaceae</taxon>
        <taxon>Roseateles</taxon>
    </lineage>
</organism>
<dbReference type="PANTHER" id="PTHR32125:SF4">
    <property type="entry name" value="2-C-METHYL-D-ERYTHRITOL 4-PHOSPHATE CYTIDYLYLTRANSFERASE, CHLOROPLASTIC"/>
    <property type="match status" value="1"/>
</dbReference>
<feature type="site" description="Transition state stabilizer" evidence="7">
    <location>
        <position position="18"/>
    </location>
</feature>
<keyword evidence="5 7" id="KW-0548">Nucleotidyltransferase</keyword>
<comment type="pathway">
    <text evidence="2 7">Isoprenoid biosynthesis; isopentenyl diphosphate biosynthesis via DXP pathway; isopentenyl diphosphate from 1-deoxy-D-xylulose 5-phosphate: step 2/6.</text>
</comment>
<evidence type="ECO:0000256" key="7">
    <source>
        <dbReference type="HAMAP-Rule" id="MF_00108"/>
    </source>
</evidence>
<evidence type="ECO:0000256" key="6">
    <source>
        <dbReference type="ARBA" id="ARBA00023229"/>
    </source>
</evidence>
<proteinExistence type="inferred from homology"/>
<dbReference type="InterPro" id="IPR034683">
    <property type="entry name" value="IspD/TarI"/>
</dbReference>
<dbReference type="PANTHER" id="PTHR32125">
    <property type="entry name" value="2-C-METHYL-D-ERYTHRITOL 4-PHOSPHATE CYTIDYLYLTRANSFERASE, CHLOROPLASTIC"/>
    <property type="match status" value="1"/>
</dbReference>
<feature type="site" description="Positions MEP for the nucleophilic attack" evidence="7">
    <location>
        <position position="157"/>
    </location>
</feature>
<comment type="caution">
    <text evidence="8">The sequence shown here is derived from an EMBL/GenBank/DDBJ whole genome shotgun (WGS) entry which is preliminary data.</text>
</comment>
<keyword evidence="9" id="KW-1185">Reference proteome</keyword>
<feature type="site" description="Transition state stabilizer" evidence="7">
    <location>
        <position position="25"/>
    </location>
</feature>
<dbReference type="EMBL" id="JBDPZD010000002">
    <property type="protein sequence ID" value="MEO3691157.1"/>
    <property type="molecule type" value="Genomic_DNA"/>
</dbReference>
<sequence length="234" mass="24648">MTTARCFALVPAAGVGARSGADRPKQYVPLAGRPMIAHTLAALAAVPELMATLVVLSPTDDLFESCVPGFAGWVARCGGDSRAASVAAGLAELQRRGAALEDWVLVHDAARCLLRPAWVQALIAACVSDPVGGLLAQPVADTLKQSRDGRVATTLDRSDKWAAQTPQMFRLGLLQQALQQARAVTDEASAVEAMGHAPLLVRASAENFKVTWPEDFALAERLLAAPYQVGPSSR</sequence>
<accession>A0ABV0G0A8</accession>
<name>A0ABV0G0A8_9BURK</name>
<dbReference type="InterPro" id="IPR001228">
    <property type="entry name" value="IspD"/>
</dbReference>
<dbReference type="GO" id="GO:0050518">
    <property type="term" value="F:2-C-methyl-D-erythritol 4-phosphate cytidylyltransferase activity"/>
    <property type="evidence" value="ECO:0007669"/>
    <property type="project" value="UniProtKB-EC"/>
</dbReference>
<evidence type="ECO:0000256" key="4">
    <source>
        <dbReference type="ARBA" id="ARBA00022679"/>
    </source>
</evidence>
<evidence type="ECO:0000256" key="3">
    <source>
        <dbReference type="ARBA" id="ARBA00009789"/>
    </source>
</evidence>
<protein>
    <recommendedName>
        <fullName evidence="7">2-C-methyl-D-erythritol 4-phosphate cytidylyltransferase</fullName>
        <ecNumber evidence="7">2.7.7.60</ecNumber>
    </recommendedName>
    <alternativeName>
        <fullName evidence="7">4-diphosphocytidyl-2C-methyl-D-erythritol synthase</fullName>
    </alternativeName>
    <alternativeName>
        <fullName evidence="7">MEP cytidylyltransferase</fullName>
        <shortName evidence="7">MCT</shortName>
    </alternativeName>
</protein>
<feature type="site" description="Positions MEP for the nucleophilic attack" evidence="7">
    <location>
        <position position="209"/>
    </location>
</feature>
<dbReference type="Gene3D" id="3.90.550.10">
    <property type="entry name" value="Spore Coat Polysaccharide Biosynthesis Protein SpsA, Chain A"/>
    <property type="match status" value="1"/>
</dbReference>
<keyword evidence="4 7" id="KW-0808">Transferase</keyword>
<dbReference type="PROSITE" id="PS01295">
    <property type="entry name" value="ISPD"/>
    <property type="match status" value="1"/>
</dbReference>
<dbReference type="Proteomes" id="UP001495147">
    <property type="component" value="Unassembled WGS sequence"/>
</dbReference>
<comment type="similarity">
    <text evidence="3 7">Belongs to the IspD/TarI cytidylyltransferase family. IspD subfamily.</text>
</comment>
<dbReference type="Pfam" id="PF01128">
    <property type="entry name" value="IspD"/>
    <property type="match status" value="1"/>
</dbReference>
<evidence type="ECO:0000256" key="5">
    <source>
        <dbReference type="ARBA" id="ARBA00022695"/>
    </source>
</evidence>
<dbReference type="InterPro" id="IPR050088">
    <property type="entry name" value="IspD/TarI_cytidylyltransf_bact"/>
</dbReference>
<dbReference type="RefSeq" id="WP_347704000.1">
    <property type="nucleotide sequence ID" value="NZ_JBDPZD010000002.1"/>
</dbReference>
<dbReference type="HAMAP" id="MF_00108">
    <property type="entry name" value="IspD"/>
    <property type="match status" value="1"/>
</dbReference>